<proteinExistence type="predicted"/>
<reference evidence="1" key="1">
    <citation type="submission" date="2021-03" db="EMBL/GenBank/DDBJ databases">
        <title>Evolutionary priming and transition to the ectomycorrhizal habit in an iconic lineage of mushroom-forming fungi: is preadaptation a requirement?</title>
        <authorList>
            <consortium name="DOE Joint Genome Institute"/>
            <person name="Looney B.P."/>
            <person name="Miyauchi S."/>
            <person name="Morin E."/>
            <person name="Drula E."/>
            <person name="Courty P.E."/>
            <person name="Chicoki N."/>
            <person name="Fauchery L."/>
            <person name="Kohler A."/>
            <person name="Kuo A."/>
            <person name="LaButti K."/>
            <person name="Pangilinan J."/>
            <person name="Lipzen A."/>
            <person name="Riley R."/>
            <person name="Andreopoulos W."/>
            <person name="He G."/>
            <person name="Johnson J."/>
            <person name="Barry K.W."/>
            <person name="Grigoriev I.V."/>
            <person name="Nagy L."/>
            <person name="Hibbett D."/>
            <person name="Henrissat B."/>
            <person name="Matheny P.B."/>
            <person name="Labbe J."/>
            <person name="Martin A.F."/>
        </authorList>
    </citation>
    <scope>NUCLEOTIDE SEQUENCE</scope>
    <source>
        <strain evidence="1">BPL698</strain>
    </source>
</reference>
<dbReference type="Proteomes" id="UP001207468">
    <property type="component" value="Unassembled WGS sequence"/>
</dbReference>
<accession>A0ACC0ULR1</accession>
<organism evidence="1 2">
    <name type="scientific">Russula earlei</name>
    <dbReference type="NCBI Taxonomy" id="71964"/>
    <lineage>
        <taxon>Eukaryota</taxon>
        <taxon>Fungi</taxon>
        <taxon>Dikarya</taxon>
        <taxon>Basidiomycota</taxon>
        <taxon>Agaricomycotina</taxon>
        <taxon>Agaricomycetes</taxon>
        <taxon>Russulales</taxon>
        <taxon>Russulaceae</taxon>
        <taxon>Russula</taxon>
    </lineage>
</organism>
<keyword evidence="2" id="KW-1185">Reference proteome</keyword>
<sequence length="115" mass="13053">MRLTGKLFTLRRDVVLGRNVLDVPSIFWEEASMHGLDTIGHRMPASTSKARKVMQWFCSCSKGHRLDDDGEASVPLGRKPSDCDRSESTILPPKKPTMELQELEMLNRTRITNLL</sequence>
<evidence type="ECO:0000313" key="1">
    <source>
        <dbReference type="EMBL" id="KAI9512630.1"/>
    </source>
</evidence>
<gene>
    <name evidence="1" type="ORF">F5148DRAFT_1161655</name>
</gene>
<protein>
    <submittedName>
        <fullName evidence="1">Uncharacterized protein</fullName>
    </submittedName>
</protein>
<evidence type="ECO:0000313" key="2">
    <source>
        <dbReference type="Proteomes" id="UP001207468"/>
    </source>
</evidence>
<name>A0ACC0ULR1_9AGAM</name>
<comment type="caution">
    <text evidence="1">The sequence shown here is derived from an EMBL/GenBank/DDBJ whole genome shotgun (WGS) entry which is preliminary data.</text>
</comment>
<dbReference type="EMBL" id="JAGFNK010000007">
    <property type="protein sequence ID" value="KAI9512630.1"/>
    <property type="molecule type" value="Genomic_DNA"/>
</dbReference>